<organism evidence="1 2">
    <name type="scientific">Crenothrix polyspora</name>
    <dbReference type="NCBI Taxonomy" id="360316"/>
    <lineage>
        <taxon>Bacteria</taxon>
        <taxon>Pseudomonadati</taxon>
        <taxon>Pseudomonadota</taxon>
        <taxon>Gammaproteobacteria</taxon>
        <taxon>Methylococcales</taxon>
        <taxon>Crenotrichaceae</taxon>
        <taxon>Crenothrix</taxon>
    </lineage>
</organism>
<dbReference type="AlphaFoldDB" id="A0A1R4HGD6"/>
<dbReference type="EMBL" id="FUKI01000145">
    <property type="protein sequence ID" value="SJM95279.1"/>
    <property type="molecule type" value="Genomic_DNA"/>
</dbReference>
<sequence>MVGSIEQHGQQTNKLNIFTFKIKNATILQMPIFFTDLKIKLNMLTVISQLIITF</sequence>
<dbReference type="Proteomes" id="UP000195667">
    <property type="component" value="Unassembled WGS sequence"/>
</dbReference>
<name>A0A1R4HGD6_9GAMM</name>
<reference evidence="2" key="1">
    <citation type="submission" date="2017-02" db="EMBL/GenBank/DDBJ databases">
        <authorList>
            <person name="Daims H."/>
        </authorList>
    </citation>
    <scope>NUCLEOTIDE SEQUENCE [LARGE SCALE GENOMIC DNA]</scope>
</reference>
<protein>
    <submittedName>
        <fullName evidence="1">Uncharacterized protein</fullName>
    </submittedName>
</protein>
<keyword evidence="2" id="KW-1185">Reference proteome</keyword>
<evidence type="ECO:0000313" key="1">
    <source>
        <dbReference type="EMBL" id="SJM95279.1"/>
    </source>
</evidence>
<proteinExistence type="predicted"/>
<gene>
    <name evidence="1" type="ORF">CRENPOLYSF1_670015</name>
</gene>
<evidence type="ECO:0000313" key="2">
    <source>
        <dbReference type="Proteomes" id="UP000195667"/>
    </source>
</evidence>
<accession>A0A1R4HGD6</accession>